<dbReference type="AlphaFoldDB" id="A0A8S1SPV7"/>
<comment type="caution">
    <text evidence="1">The sequence shown here is derived from an EMBL/GenBank/DDBJ whole genome shotgun (WGS) entry which is preliminary data.</text>
</comment>
<gene>
    <name evidence="1" type="ORF">POCTA_138.1.T0140141</name>
</gene>
<proteinExistence type="predicted"/>
<accession>A0A8S1SPV7</accession>
<dbReference type="OMA" id="DMIAINF"/>
<sequence>MNSSSLSTTASFTKMKQMLTQTQFVDEKKELLKMKSEWRGLQNNEMFQDFVFLREASQTRLATEKIEKERRNRKDSILLPFLKQQQQKKMEQARKFTLIGSLSQLNDFTPSVTFINKNHFEEIYTILSTLIKSVLIEQLETLLPDLEKLVNACKQCGIVSFYFMAIYFQTQIQFVYCRRKEGYNIWKKFLRTCNLQGKKLQKYKLLAYRQLARCALDLGDLDKEAIYLKKLLKLSWVVKDRNYELLCYDMIAINFYYRGDVDRAQFFHSKFVQGEFEAAESNIRIAGVSSYLNTQKLKAQLNDQDSFSIDDMDLDVIIQKDNILKWQKGLPVFDSRHISQHRVLINQWSCNRDLTVHLINREKQKHKSEEEDIGFVPLNQNIKRLLKLFQFDVKYFLQNGHLYDF</sequence>
<protein>
    <submittedName>
        <fullName evidence="1">Uncharacterized protein</fullName>
    </submittedName>
</protein>
<keyword evidence="2" id="KW-1185">Reference proteome</keyword>
<dbReference type="OrthoDB" id="292603at2759"/>
<name>A0A8S1SPV7_PAROT</name>
<evidence type="ECO:0000313" key="1">
    <source>
        <dbReference type="EMBL" id="CAD8142765.1"/>
    </source>
</evidence>
<dbReference type="Proteomes" id="UP000683925">
    <property type="component" value="Unassembled WGS sequence"/>
</dbReference>
<reference evidence="1" key="1">
    <citation type="submission" date="2021-01" db="EMBL/GenBank/DDBJ databases">
        <authorList>
            <consortium name="Genoscope - CEA"/>
            <person name="William W."/>
        </authorList>
    </citation>
    <scope>NUCLEOTIDE SEQUENCE</scope>
</reference>
<organism evidence="1 2">
    <name type="scientific">Paramecium octaurelia</name>
    <dbReference type="NCBI Taxonomy" id="43137"/>
    <lineage>
        <taxon>Eukaryota</taxon>
        <taxon>Sar</taxon>
        <taxon>Alveolata</taxon>
        <taxon>Ciliophora</taxon>
        <taxon>Intramacronucleata</taxon>
        <taxon>Oligohymenophorea</taxon>
        <taxon>Peniculida</taxon>
        <taxon>Parameciidae</taxon>
        <taxon>Paramecium</taxon>
    </lineage>
</organism>
<dbReference type="EMBL" id="CAJJDP010000014">
    <property type="protein sequence ID" value="CAD8142765.1"/>
    <property type="molecule type" value="Genomic_DNA"/>
</dbReference>
<evidence type="ECO:0000313" key="2">
    <source>
        <dbReference type="Proteomes" id="UP000683925"/>
    </source>
</evidence>